<sequence>MAKFDLSIGGNRSEVMYFRNSTLFICTWKNLYLKNQEHIGAFTFQAILQNTGNIYFNYINIPSMILRNLNVSTNIGLSNANVSEDSMRQHKNGPPIVVLYDKLNLDKEKIKNGVTVILTMYNRNPRKRNNLENLVFFSCTFGRSSLESENKSKV</sequence>
<evidence type="ECO:0000256" key="3">
    <source>
        <dbReference type="ARBA" id="ARBA00022729"/>
    </source>
</evidence>
<keyword evidence="4" id="KW-1133">Transmembrane helix</keyword>
<accession>A0A8S3FJ96</accession>
<dbReference type="InterPro" id="IPR031152">
    <property type="entry name" value="PLXDC"/>
</dbReference>
<organism evidence="5 6">
    <name type="scientific">Rotaria magnacalcarata</name>
    <dbReference type="NCBI Taxonomy" id="392030"/>
    <lineage>
        <taxon>Eukaryota</taxon>
        <taxon>Metazoa</taxon>
        <taxon>Spiralia</taxon>
        <taxon>Gnathifera</taxon>
        <taxon>Rotifera</taxon>
        <taxon>Eurotatoria</taxon>
        <taxon>Bdelloidea</taxon>
        <taxon>Philodinida</taxon>
        <taxon>Philodinidae</taxon>
        <taxon>Rotaria</taxon>
    </lineage>
</organism>
<comment type="subcellular location">
    <subcellularLocation>
        <location evidence="1">Membrane</location>
        <topology evidence="1">Single-pass type I membrane protein</topology>
    </subcellularLocation>
</comment>
<evidence type="ECO:0000256" key="1">
    <source>
        <dbReference type="ARBA" id="ARBA00004479"/>
    </source>
</evidence>
<protein>
    <submittedName>
        <fullName evidence="5">Uncharacterized protein</fullName>
    </submittedName>
</protein>
<dbReference type="Proteomes" id="UP000676336">
    <property type="component" value="Unassembled WGS sequence"/>
</dbReference>
<dbReference type="PANTHER" id="PTHR13055:SF12">
    <property type="entry name" value="LD40707P"/>
    <property type="match status" value="1"/>
</dbReference>
<keyword evidence="3" id="KW-0732">Signal</keyword>
<dbReference type="PANTHER" id="PTHR13055">
    <property type="entry name" value="TUMOR ENDOTHELIAL MARKER 7 RELATED"/>
    <property type="match status" value="1"/>
</dbReference>
<dbReference type="AlphaFoldDB" id="A0A8S3FJ96"/>
<evidence type="ECO:0000256" key="2">
    <source>
        <dbReference type="ARBA" id="ARBA00022692"/>
    </source>
</evidence>
<keyword evidence="4" id="KW-0472">Membrane</keyword>
<dbReference type="GO" id="GO:0016020">
    <property type="term" value="C:membrane"/>
    <property type="evidence" value="ECO:0007669"/>
    <property type="project" value="UniProtKB-SubCell"/>
</dbReference>
<evidence type="ECO:0000313" key="5">
    <source>
        <dbReference type="EMBL" id="CAF5125376.1"/>
    </source>
</evidence>
<evidence type="ECO:0000313" key="6">
    <source>
        <dbReference type="Proteomes" id="UP000676336"/>
    </source>
</evidence>
<reference evidence="5" key="1">
    <citation type="submission" date="2021-02" db="EMBL/GenBank/DDBJ databases">
        <authorList>
            <person name="Nowell W R."/>
        </authorList>
    </citation>
    <scope>NUCLEOTIDE SEQUENCE</scope>
</reference>
<name>A0A8S3FJ96_9BILA</name>
<dbReference type="EMBL" id="CAJOBI010263275">
    <property type="protein sequence ID" value="CAF5125376.1"/>
    <property type="molecule type" value="Genomic_DNA"/>
</dbReference>
<keyword evidence="2" id="KW-0812">Transmembrane</keyword>
<gene>
    <name evidence="5" type="ORF">SMN809_LOCUS62726</name>
</gene>
<evidence type="ECO:0000256" key="4">
    <source>
        <dbReference type="ARBA" id="ARBA00022989"/>
    </source>
</evidence>
<comment type="caution">
    <text evidence="5">The sequence shown here is derived from an EMBL/GenBank/DDBJ whole genome shotgun (WGS) entry which is preliminary data.</text>
</comment>
<proteinExistence type="predicted"/>